<proteinExistence type="predicted"/>
<sequence length="57" mass="6733">MKPWLSFGVVSNFTFKLINENHKIKIIQNERQKIIKKVAKIKIFNKIGLNIIKLKIL</sequence>
<keyword evidence="2" id="KW-1185">Reference proteome</keyword>
<dbReference type="EMBL" id="CP128414">
    <property type="protein sequence ID" value="WZX02312.1"/>
    <property type="molecule type" value="Genomic_DNA"/>
</dbReference>
<gene>
    <name evidence="1" type="ORF">QN326_03170</name>
</gene>
<accession>A0ABZ3CEA4</accession>
<organism evidence="1 2">
    <name type="scientific">Candidatus Phytoplasma asteris</name>
    <dbReference type="NCBI Taxonomy" id="85620"/>
    <lineage>
        <taxon>Bacteria</taxon>
        <taxon>Bacillati</taxon>
        <taxon>Mycoplasmatota</taxon>
        <taxon>Mollicutes</taxon>
        <taxon>Acholeplasmatales</taxon>
        <taxon>Acholeplasmataceae</taxon>
        <taxon>Candidatus Phytoplasma</taxon>
        <taxon>16SrI (Aster yellows group)</taxon>
    </lineage>
</organism>
<protein>
    <submittedName>
        <fullName evidence="1">Uncharacterized protein</fullName>
    </submittedName>
</protein>
<name>A0ABZ3CEA4_9MOLU</name>
<dbReference type="Proteomes" id="UP001483898">
    <property type="component" value="Chromosome"/>
</dbReference>
<evidence type="ECO:0000313" key="2">
    <source>
        <dbReference type="Proteomes" id="UP001483898"/>
    </source>
</evidence>
<evidence type="ECO:0000313" key="1">
    <source>
        <dbReference type="EMBL" id="WZX02312.1"/>
    </source>
</evidence>
<reference evidence="1" key="1">
    <citation type="submission" date="2023-06" db="EMBL/GenBank/DDBJ databases">
        <title>Complete Genome of Candidatus Phytoplasma asteris M8.</title>
        <authorList>
            <person name="Toth R."/>
            <person name="Ilic A.-M."/>
            <person name="Huettel B."/>
            <person name="Duduk B."/>
            <person name="Kube M."/>
        </authorList>
    </citation>
    <scope>NUCLEOTIDE SEQUENCE [LARGE SCALE GENOMIC DNA]</scope>
    <source>
        <strain evidence="1">M8</strain>
    </source>
</reference>